<dbReference type="AlphaFoldDB" id="A0A0F9EXQ2"/>
<comment type="caution">
    <text evidence="1">The sequence shown here is derived from an EMBL/GenBank/DDBJ whole genome shotgun (WGS) entry which is preliminary data.</text>
</comment>
<proteinExistence type="predicted"/>
<accession>A0A0F9EXQ2</accession>
<gene>
    <name evidence="1" type="ORF">LCGC14_2373310</name>
</gene>
<organism evidence="1">
    <name type="scientific">marine sediment metagenome</name>
    <dbReference type="NCBI Taxonomy" id="412755"/>
    <lineage>
        <taxon>unclassified sequences</taxon>
        <taxon>metagenomes</taxon>
        <taxon>ecological metagenomes</taxon>
    </lineage>
</organism>
<dbReference type="EMBL" id="LAZR01035031">
    <property type="protein sequence ID" value="KKL28623.1"/>
    <property type="molecule type" value="Genomic_DNA"/>
</dbReference>
<protein>
    <submittedName>
        <fullName evidence="1">Uncharacterized protein</fullName>
    </submittedName>
</protein>
<name>A0A0F9EXQ2_9ZZZZ</name>
<evidence type="ECO:0000313" key="1">
    <source>
        <dbReference type="EMBL" id="KKL28623.1"/>
    </source>
</evidence>
<reference evidence="1" key="1">
    <citation type="journal article" date="2015" name="Nature">
        <title>Complex archaea that bridge the gap between prokaryotes and eukaryotes.</title>
        <authorList>
            <person name="Spang A."/>
            <person name="Saw J.H."/>
            <person name="Jorgensen S.L."/>
            <person name="Zaremba-Niedzwiedzka K."/>
            <person name="Martijn J."/>
            <person name="Lind A.E."/>
            <person name="van Eijk R."/>
            <person name="Schleper C."/>
            <person name="Guy L."/>
            <person name="Ettema T.J."/>
        </authorList>
    </citation>
    <scope>NUCLEOTIDE SEQUENCE</scope>
</reference>
<sequence length="126" mass="14846">MKKLKLVEVEWMDAQSGFSSPLNLEELEREEPIHTFSTGYLIKEDKEKIILGFMMFGDEGYFKHWQLIPRGMIKSIRELFHPRGVVIRKNGKKEEINYKFAIGKDGSKIFIIENDKPKRKVEESKK</sequence>